<accession>L7JSN6</accession>
<organism evidence="1 2">
    <name type="scientific">Trachipleistophora hominis</name>
    <name type="common">Microsporidian parasite</name>
    <dbReference type="NCBI Taxonomy" id="72359"/>
    <lineage>
        <taxon>Eukaryota</taxon>
        <taxon>Fungi</taxon>
        <taxon>Fungi incertae sedis</taxon>
        <taxon>Microsporidia</taxon>
        <taxon>Pleistophoridae</taxon>
        <taxon>Trachipleistophora</taxon>
    </lineage>
</organism>
<evidence type="ECO:0000313" key="2">
    <source>
        <dbReference type="Proteomes" id="UP000011185"/>
    </source>
</evidence>
<dbReference type="InParanoid" id="L7JSN6"/>
<dbReference type="OMA" id="KECAGRE"/>
<name>L7JSN6_TRAHO</name>
<dbReference type="AlphaFoldDB" id="L7JSN6"/>
<sequence>MIIPPPLNTKERTEFDLNDLKSIFVRCQTLGISKDINIRKRICVLKECAGREEFMKEFLDLSLFVEEKRKEMERMRESELMNCMFECYRR</sequence>
<evidence type="ECO:0000313" key="1">
    <source>
        <dbReference type="EMBL" id="ELQ74444.1"/>
    </source>
</evidence>
<gene>
    <name evidence="1" type="ORF">THOM_2624</name>
</gene>
<dbReference type="VEuPathDB" id="MicrosporidiaDB:THOM_2624"/>
<keyword evidence="2" id="KW-1185">Reference proteome</keyword>
<protein>
    <submittedName>
        <fullName evidence="1">Uncharacterized protein</fullName>
    </submittedName>
</protein>
<dbReference type="OrthoDB" id="2191508at2759"/>
<proteinExistence type="predicted"/>
<dbReference type="EMBL" id="JH994040">
    <property type="protein sequence ID" value="ELQ74444.1"/>
    <property type="molecule type" value="Genomic_DNA"/>
</dbReference>
<reference evidence="1 2" key="1">
    <citation type="journal article" date="2012" name="PLoS Pathog.">
        <title>The genome of the obligate intracellular parasite Trachipleistophora hominis: new insights into microsporidian genome dynamics and reductive evolution.</title>
        <authorList>
            <person name="Heinz E."/>
            <person name="Williams T.A."/>
            <person name="Nakjang S."/>
            <person name="Noel C.J."/>
            <person name="Swan D.C."/>
            <person name="Goldberg A.V."/>
            <person name="Harris S.R."/>
            <person name="Weinmaier T."/>
            <person name="Markert S."/>
            <person name="Becher D."/>
            <person name="Bernhardt J."/>
            <person name="Dagan T."/>
            <person name="Hacker C."/>
            <person name="Lucocq J.M."/>
            <person name="Schweder T."/>
            <person name="Rattei T."/>
            <person name="Hall N."/>
            <person name="Hirt R.P."/>
            <person name="Embley T.M."/>
        </authorList>
    </citation>
    <scope>NUCLEOTIDE SEQUENCE [LARGE SCALE GENOMIC DNA]</scope>
</reference>
<dbReference type="HOGENOM" id="CLU_188586_0_0_1"/>
<dbReference type="Proteomes" id="UP000011185">
    <property type="component" value="Unassembled WGS sequence"/>
</dbReference>